<feature type="coiled-coil region" evidence="9">
    <location>
        <begin position="541"/>
        <end position="578"/>
    </location>
</feature>
<dbReference type="Gene3D" id="1.10.287.950">
    <property type="entry name" value="Methyl-accepting chemotaxis protein"/>
    <property type="match status" value="1"/>
</dbReference>
<dbReference type="InterPro" id="IPR004089">
    <property type="entry name" value="MCPsignal_dom"/>
</dbReference>
<evidence type="ECO:0000256" key="2">
    <source>
        <dbReference type="ARBA" id="ARBA00022475"/>
    </source>
</evidence>
<dbReference type="GO" id="GO:0007165">
    <property type="term" value="P:signal transduction"/>
    <property type="evidence" value="ECO:0007669"/>
    <property type="project" value="UniProtKB-KW"/>
</dbReference>
<dbReference type="SMART" id="SM00304">
    <property type="entry name" value="HAMP"/>
    <property type="match status" value="1"/>
</dbReference>
<evidence type="ECO:0000256" key="3">
    <source>
        <dbReference type="ARBA" id="ARBA00022692"/>
    </source>
</evidence>
<dbReference type="GO" id="GO:0006935">
    <property type="term" value="P:chemotaxis"/>
    <property type="evidence" value="ECO:0007669"/>
    <property type="project" value="InterPro"/>
</dbReference>
<keyword evidence="4 10" id="KW-1133">Transmembrane helix</keyword>
<comment type="subcellular location">
    <subcellularLocation>
        <location evidence="1">Cell membrane</location>
        <topology evidence="1">Multi-pass membrane protein</topology>
    </subcellularLocation>
</comment>
<dbReference type="SMART" id="SM00283">
    <property type="entry name" value="MA"/>
    <property type="match status" value="1"/>
</dbReference>
<evidence type="ECO:0000256" key="9">
    <source>
        <dbReference type="SAM" id="Coils"/>
    </source>
</evidence>
<gene>
    <name evidence="13" type="ORF">E4663_11750</name>
</gene>
<dbReference type="AlphaFoldDB" id="A0A4Z0H189"/>
<dbReference type="CDD" id="cd18774">
    <property type="entry name" value="PDC2_HK_sensor"/>
    <property type="match status" value="1"/>
</dbReference>
<evidence type="ECO:0000259" key="12">
    <source>
        <dbReference type="PROSITE" id="PS50885"/>
    </source>
</evidence>
<dbReference type="Proteomes" id="UP000297982">
    <property type="component" value="Unassembled WGS sequence"/>
</dbReference>
<dbReference type="CDD" id="cd06225">
    <property type="entry name" value="HAMP"/>
    <property type="match status" value="1"/>
</dbReference>
<keyword evidence="9" id="KW-0175">Coiled coil</keyword>
<dbReference type="Pfam" id="PF00015">
    <property type="entry name" value="MCPsignal"/>
    <property type="match status" value="1"/>
</dbReference>
<evidence type="ECO:0000256" key="10">
    <source>
        <dbReference type="SAM" id="Phobius"/>
    </source>
</evidence>
<keyword evidence="6 8" id="KW-0807">Transducer</keyword>
<dbReference type="InterPro" id="IPR033480">
    <property type="entry name" value="sCache_2"/>
</dbReference>
<dbReference type="InterPro" id="IPR004090">
    <property type="entry name" value="Chemotax_Me-accpt_rcpt"/>
</dbReference>
<dbReference type="Gene3D" id="6.10.340.10">
    <property type="match status" value="1"/>
</dbReference>
<evidence type="ECO:0000256" key="8">
    <source>
        <dbReference type="PROSITE-ProRule" id="PRU00284"/>
    </source>
</evidence>
<dbReference type="Pfam" id="PF00672">
    <property type="entry name" value="HAMP"/>
    <property type="match status" value="1"/>
</dbReference>
<sequence>MKHFWKRKQTVGFKIFLFSIVLLAVPAIIVGTLGFQSSQNSLNALGKTNLENSVHQAIDLIELSHESVQEGRVSEEEAKETVKEQLLGKRQEDGTRPIDSNVDLGENGYFFVLNSEGKEIAHPSLEGENIWDSKDSNGVMVAQELVQSAKDGGGFTYFEWPLPNDKETEAAKVSYSLYFSDWDWVVVAGTYMMDFNSGADKILNTLLITLGTSLLVGAISIWWFSRRITNPLKQLAEHSTYIADGNFTSDDLSVRSSDELGQLVTNFNQMKNSLKHLVQSVADSSNQVAAASEEMHANSEENSYASEQVTIAIQEVAAGSEKQLDGSNQAAQSIQFLSEGMSSISSQVGELSNKSDMTAATSRTGEQLIQSALKQMHDINANTETTNETIQVLETKSDEIGKIISIITDISEQTNLLALNAAIEAARAGEHGKGFAVVADEVRKLAEQSSQSANDIMNLIKDVQSKTSEAVDYMNKNDQAVKSGVDIVGEAEVSFQTITNEVSQLSNGMKQINESVQSMNTHTEDLVQSFETVTMISSQSAQQTEQVAAATEEQNASMEEISSASETLAQEASKLQEQISHFKY</sequence>
<dbReference type="PROSITE" id="PS50111">
    <property type="entry name" value="CHEMOTAXIS_TRANSDUC_2"/>
    <property type="match status" value="1"/>
</dbReference>
<evidence type="ECO:0000256" key="5">
    <source>
        <dbReference type="ARBA" id="ARBA00023136"/>
    </source>
</evidence>
<keyword evidence="14" id="KW-1185">Reference proteome</keyword>
<dbReference type="RefSeq" id="WP_135327756.1">
    <property type="nucleotide sequence ID" value="NZ_SRJC01000002.1"/>
</dbReference>
<dbReference type="PROSITE" id="PS50885">
    <property type="entry name" value="HAMP"/>
    <property type="match status" value="1"/>
</dbReference>
<dbReference type="FunFam" id="1.10.287.950:FF:000001">
    <property type="entry name" value="Methyl-accepting chemotaxis sensory transducer"/>
    <property type="match status" value="1"/>
</dbReference>
<dbReference type="CDD" id="cd11386">
    <property type="entry name" value="MCP_signal"/>
    <property type="match status" value="1"/>
</dbReference>
<keyword evidence="2" id="KW-1003">Cell membrane</keyword>
<feature type="domain" description="Methyl-accepting transducer" evidence="11">
    <location>
        <begin position="298"/>
        <end position="534"/>
    </location>
</feature>
<evidence type="ECO:0000256" key="7">
    <source>
        <dbReference type="ARBA" id="ARBA00029447"/>
    </source>
</evidence>
<comment type="caution">
    <text evidence="13">The sequence shown here is derived from an EMBL/GenBank/DDBJ whole genome shotgun (WGS) entry which is preliminary data.</text>
</comment>
<organism evidence="13 14">
    <name type="scientific">Halobacillus salinus</name>
    <dbReference type="NCBI Taxonomy" id="192814"/>
    <lineage>
        <taxon>Bacteria</taxon>
        <taxon>Bacillati</taxon>
        <taxon>Bacillota</taxon>
        <taxon>Bacilli</taxon>
        <taxon>Bacillales</taxon>
        <taxon>Bacillaceae</taxon>
        <taxon>Halobacillus</taxon>
    </lineage>
</organism>
<dbReference type="Pfam" id="PF17200">
    <property type="entry name" value="sCache_2"/>
    <property type="match status" value="1"/>
</dbReference>
<feature type="transmembrane region" description="Helical" evidence="10">
    <location>
        <begin position="202"/>
        <end position="224"/>
    </location>
</feature>
<evidence type="ECO:0000313" key="14">
    <source>
        <dbReference type="Proteomes" id="UP000297982"/>
    </source>
</evidence>
<name>A0A4Z0H189_9BACI</name>
<proteinExistence type="inferred from homology"/>
<dbReference type="GO" id="GO:0005886">
    <property type="term" value="C:plasma membrane"/>
    <property type="evidence" value="ECO:0007669"/>
    <property type="project" value="UniProtKB-SubCell"/>
</dbReference>
<keyword evidence="5 10" id="KW-0472">Membrane</keyword>
<evidence type="ECO:0000259" key="11">
    <source>
        <dbReference type="PROSITE" id="PS50111"/>
    </source>
</evidence>
<evidence type="ECO:0000256" key="1">
    <source>
        <dbReference type="ARBA" id="ARBA00004651"/>
    </source>
</evidence>
<dbReference type="SMART" id="SM01049">
    <property type="entry name" value="Cache_2"/>
    <property type="match status" value="1"/>
</dbReference>
<evidence type="ECO:0000256" key="6">
    <source>
        <dbReference type="ARBA" id="ARBA00023224"/>
    </source>
</evidence>
<dbReference type="PRINTS" id="PR00260">
    <property type="entry name" value="CHEMTRNSDUCR"/>
</dbReference>
<dbReference type="SUPFAM" id="SSF58104">
    <property type="entry name" value="Methyl-accepting chemotaxis protein (MCP) signaling domain"/>
    <property type="match status" value="1"/>
</dbReference>
<dbReference type="PANTHER" id="PTHR32089">
    <property type="entry name" value="METHYL-ACCEPTING CHEMOTAXIS PROTEIN MCPB"/>
    <property type="match status" value="1"/>
</dbReference>
<dbReference type="Gene3D" id="3.30.450.20">
    <property type="entry name" value="PAS domain"/>
    <property type="match status" value="1"/>
</dbReference>
<evidence type="ECO:0000256" key="4">
    <source>
        <dbReference type="ARBA" id="ARBA00022989"/>
    </source>
</evidence>
<accession>A0A4Z0H189</accession>
<dbReference type="STRING" id="192814.GCA_900166575_02836"/>
<reference evidence="13 14" key="1">
    <citation type="journal article" date="2003" name="Int. J. Syst. Evol. Microbiol.">
        <title>Halobacillus salinus sp. nov., isolated from a salt lake on the coast of the East Sea in Korea.</title>
        <authorList>
            <person name="Yoon J.H."/>
            <person name="Kang K.H."/>
            <person name="Park Y.H."/>
        </authorList>
    </citation>
    <scope>NUCLEOTIDE SEQUENCE [LARGE SCALE GENOMIC DNA]</scope>
    <source>
        <strain evidence="13 14">HSL-3</strain>
    </source>
</reference>
<dbReference type="PANTHER" id="PTHR32089:SF114">
    <property type="entry name" value="METHYL-ACCEPTING CHEMOTAXIS PROTEIN MCPB"/>
    <property type="match status" value="1"/>
</dbReference>
<dbReference type="InterPro" id="IPR003660">
    <property type="entry name" value="HAMP_dom"/>
</dbReference>
<keyword evidence="3 10" id="KW-0812">Transmembrane</keyword>
<feature type="transmembrane region" description="Helical" evidence="10">
    <location>
        <begin position="12"/>
        <end position="35"/>
    </location>
</feature>
<dbReference type="EMBL" id="SRJC01000002">
    <property type="protein sequence ID" value="TGB02822.1"/>
    <property type="molecule type" value="Genomic_DNA"/>
</dbReference>
<evidence type="ECO:0000313" key="13">
    <source>
        <dbReference type="EMBL" id="TGB02822.1"/>
    </source>
</evidence>
<protein>
    <submittedName>
        <fullName evidence="13">HAMP domain-containing protein</fullName>
    </submittedName>
</protein>
<comment type="similarity">
    <text evidence="7">Belongs to the methyl-accepting chemotaxis (MCP) protein family.</text>
</comment>
<feature type="domain" description="HAMP" evidence="12">
    <location>
        <begin position="226"/>
        <end position="279"/>
    </location>
</feature>
<dbReference type="GO" id="GO:0004888">
    <property type="term" value="F:transmembrane signaling receptor activity"/>
    <property type="evidence" value="ECO:0007669"/>
    <property type="project" value="InterPro"/>
</dbReference>